<name>A0A927MZM1_9ACTN</name>
<feature type="compositionally biased region" description="Acidic residues" evidence="1">
    <location>
        <begin position="159"/>
        <end position="176"/>
    </location>
</feature>
<feature type="compositionally biased region" description="Basic and acidic residues" evidence="1">
    <location>
        <begin position="145"/>
        <end position="158"/>
    </location>
</feature>
<evidence type="ECO:0000256" key="1">
    <source>
        <dbReference type="SAM" id="MobiDB-lite"/>
    </source>
</evidence>
<feature type="region of interest" description="Disordered" evidence="1">
    <location>
        <begin position="1"/>
        <end position="23"/>
    </location>
</feature>
<sequence length="223" mass="24788">MKEGGTNRSPALEDATAQDWLGSNQDPDVLLSVPDLGVDRISLNVEDLEADVDLHARVLDVVELHVGAKVTLGRVDLEIENVHAQAMLKVKLDKVAEIVDRVLETIESNPEIVTSLTTPIGKGVEELGRGAGQGVRELGSSSPTSDERQPIETAHNVEYDEADRDAEAERDDFDQDEAGRDEFDRDESAPADERHRADARDGDRDQDEDDDRPRRRQRFSRSR</sequence>
<evidence type="ECO:0000313" key="2">
    <source>
        <dbReference type="EMBL" id="MBE1609269.1"/>
    </source>
</evidence>
<dbReference type="EMBL" id="JADBEM010000001">
    <property type="protein sequence ID" value="MBE1609269.1"/>
    <property type="molecule type" value="Genomic_DNA"/>
</dbReference>
<dbReference type="AlphaFoldDB" id="A0A927MZM1"/>
<dbReference type="Proteomes" id="UP000638648">
    <property type="component" value="Unassembled WGS sequence"/>
</dbReference>
<reference evidence="2" key="1">
    <citation type="submission" date="2020-10" db="EMBL/GenBank/DDBJ databases">
        <title>Sequencing the genomes of 1000 actinobacteria strains.</title>
        <authorList>
            <person name="Klenk H.-P."/>
        </authorList>
    </citation>
    <scope>NUCLEOTIDE SEQUENCE</scope>
    <source>
        <strain evidence="2">DSM 45354</strain>
    </source>
</reference>
<feature type="compositionally biased region" description="Basic and acidic residues" evidence="1">
    <location>
        <begin position="177"/>
        <end position="203"/>
    </location>
</feature>
<comment type="caution">
    <text evidence="2">The sequence shown here is derived from an EMBL/GenBank/DDBJ whole genome shotgun (WGS) entry which is preliminary data.</text>
</comment>
<protein>
    <submittedName>
        <fullName evidence="2">Uncharacterized protein</fullName>
    </submittedName>
</protein>
<dbReference type="RefSeq" id="WP_192752872.1">
    <property type="nucleotide sequence ID" value="NZ_BAABJL010000142.1"/>
</dbReference>
<feature type="compositionally biased region" description="Basic residues" evidence="1">
    <location>
        <begin position="214"/>
        <end position="223"/>
    </location>
</feature>
<accession>A0A927MZM1</accession>
<organism evidence="2 3">
    <name type="scientific">Actinopolymorpha pittospori</name>
    <dbReference type="NCBI Taxonomy" id="648752"/>
    <lineage>
        <taxon>Bacteria</taxon>
        <taxon>Bacillati</taxon>
        <taxon>Actinomycetota</taxon>
        <taxon>Actinomycetes</taxon>
        <taxon>Propionibacteriales</taxon>
        <taxon>Actinopolymorphaceae</taxon>
        <taxon>Actinopolymorpha</taxon>
    </lineage>
</organism>
<gene>
    <name evidence="2" type="ORF">HEB94_006117</name>
</gene>
<proteinExistence type="predicted"/>
<feature type="region of interest" description="Disordered" evidence="1">
    <location>
        <begin position="122"/>
        <end position="223"/>
    </location>
</feature>
<evidence type="ECO:0000313" key="3">
    <source>
        <dbReference type="Proteomes" id="UP000638648"/>
    </source>
</evidence>
<keyword evidence="3" id="KW-1185">Reference proteome</keyword>